<dbReference type="Proteomes" id="UP000515163">
    <property type="component" value="Unplaced"/>
</dbReference>
<dbReference type="GeneID" id="116297941"/>
<dbReference type="SMART" id="SM00367">
    <property type="entry name" value="LRR_CC"/>
    <property type="match status" value="9"/>
</dbReference>
<dbReference type="InterPro" id="IPR001810">
    <property type="entry name" value="F-box_dom"/>
</dbReference>
<dbReference type="Pfam" id="PF25372">
    <property type="entry name" value="DUF7885"/>
    <property type="match status" value="1"/>
</dbReference>
<name>A0A6P8I2T9_ACTTE</name>
<evidence type="ECO:0000313" key="4">
    <source>
        <dbReference type="RefSeq" id="XP_031562133.1"/>
    </source>
</evidence>
<sequence>MHFPTASDHKAKEILHLKERENRGMNGILSPNLFDDLPEELIMEIFSFISLKELCLTIPLVCKKWKDFAASPLLWQHLDFNEIKCLTTKALYNIICMKCPLLKRLSLKYRSELSAYEMLNIAKACPQLQQLSLAFCGQINEKIVTMFAEYFPDLQDINLEGCDITDGCINDLSILPLKRISVSHCVHLSNDSLKTIATSCSHLQSINFDGIQWITDDAVYVMVEYCHAHLEKLWLDGANLTDNSIQAIANCINLKVFSLSFCDNLSDVTLTWIKQMKKLQTLRLKKGINFTAKVLQELFIGLHVDLMDNATGILYLYLPECSNMNDEAVKSLAESFPNLLELDLSWCWDITDQGFINVVLNCNEMQSMIMCGMREIMGNCLLNLPKLMPRLRYLDASQCNKMSDQLLLELVNTVKNLTVLNYYCEILRPYAFNK</sequence>
<keyword evidence="1" id="KW-0833">Ubl conjugation pathway</keyword>
<evidence type="ECO:0000259" key="2">
    <source>
        <dbReference type="PROSITE" id="PS50181"/>
    </source>
</evidence>
<accession>A0A6P8I2T9</accession>
<keyword evidence="3" id="KW-1185">Reference proteome</keyword>
<dbReference type="InterPro" id="IPR032675">
    <property type="entry name" value="LRR_dom_sf"/>
</dbReference>
<reference evidence="4" key="1">
    <citation type="submission" date="2025-08" db="UniProtKB">
        <authorList>
            <consortium name="RefSeq"/>
        </authorList>
    </citation>
    <scope>IDENTIFICATION</scope>
    <source>
        <tissue evidence="4">Tentacle</tissue>
    </source>
</reference>
<dbReference type="PROSITE" id="PS50181">
    <property type="entry name" value="FBOX"/>
    <property type="match status" value="1"/>
</dbReference>
<proteinExistence type="predicted"/>
<dbReference type="AlphaFoldDB" id="A0A6P8I2T9"/>
<dbReference type="PANTHER" id="PTHR13382">
    <property type="entry name" value="MITOCHONDRIAL ATP SYNTHASE COUPLING FACTOR B"/>
    <property type="match status" value="1"/>
</dbReference>
<dbReference type="GO" id="GO:0005737">
    <property type="term" value="C:cytoplasm"/>
    <property type="evidence" value="ECO:0007669"/>
    <property type="project" value="TreeGrafter"/>
</dbReference>
<organism evidence="3 4">
    <name type="scientific">Actinia tenebrosa</name>
    <name type="common">Australian red waratah sea anemone</name>
    <dbReference type="NCBI Taxonomy" id="6105"/>
    <lineage>
        <taxon>Eukaryota</taxon>
        <taxon>Metazoa</taxon>
        <taxon>Cnidaria</taxon>
        <taxon>Anthozoa</taxon>
        <taxon>Hexacorallia</taxon>
        <taxon>Actiniaria</taxon>
        <taxon>Actiniidae</taxon>
        <taxon>Actinia</taxon>
    </lineage>
</organism>
<dbReference type="Pfam" id="PF12937">
    <property type="entry name" value="F-box-like"/>
    <property type="match status" value="1"/>
</dbReference>
<dbReference type="InterPro" id="IPR057207">
    <property type="entry name" value="FBXL15_LRR"/>
</dbReference>
<dbReference type="PANTHER" id="PTHR13382:SF67">
    <property type="entry name" value="SCF E3 UBIQUITIN LIGASE COMPLEX F-BOX PROTEIN POF2"/>
    <property type="match status" value="1"/>
</dbReference>
<protein>
    <submittedName>
        <fullName evidence="4">F-box/LRR-repeat protein 20-like isoform X2</fullName>
    </submittedName>
</protein>
<gene>
    <name evidence="4" type="primary">LOC116297941</name>
</gene>
<evidence type="ECO:0000256" key="1">
    <source>
        <dbReference type="ARBA" id="ARBA00022786"/>
    </source>
</evidence>
<dbReference type="RefSeq" id="XP_031562133.1">
    <property type="nucleotide sequence ID" value="XM_031706273.1"/>
</dbReference>
<dbReference type="SUPFAM" id="SSF52047">
    <property type="entry name" value="RNI-like"/>
    <property type="match status" value="2"/>
</dbReference>
<dbReference type="OrthoDB" id="10257471at2759"/>
<dbReference type="InterPro" id="IPR006553">
    <property type="entry name" value="Leu-rich_rpt_Cys-con_subtyp"/>
</dbReference>
<evidence type="ECO:0000313" key="3">
    <source>
        <dbReference type="Proteomes" id="UP000515163"/>
    </source>
</evidence>
<feature type="domain" description="F-box" evidence="2">
    <location>
        <begin position="31"/>
        <end position="78"/>
    </location>
</feature>
<dbReference type="Gene3D" id="3.80.10.10">
    <property type="entry name" value="Ribonuclease Inhibitor"/>
    <property type="match status" value="2"/>
</dbReference>
<dbReference type="SMART" id="SM00256">
    <property type="entry name" value="FBOX"/>
    <property type="match status" value="1"/>
</dbReference>
<dbReference type="InterPro" id="IPR050648">
    <property type="entry name" value="F-box_LRR-repeat"/>
</dbReference>
<dbReference type="SUPFAM" id="SSF81383">
    <property type="entry name" value="F-box domain"/>
    <property type="match status" value="1"/>
</dbReference>
<dbReference type="InterPro" id="IPR036047">
    <property type="entry name" value="F-box-like_dom_sf"/>
</dbReference>